<evidence type="ECO:0000256" key="3">
    <source>
        <dbReference type="ARBA" id="ARBA00022574"/>
    </source>
</evidence>
<feature type="repeat" description="WD" evidence="5">
    <location>
        <begin position="527"/>
        <end position="562"/>
    </location>
</feature>
<dbReference type="PANTHER" id="PTHR12442">
    <property type="entry name" value="DYNEIN INTERMEDIATE CHAIN"/>
    <property type="match status" value="1"/>
</dbReference>
<dbReference type="InterPro" id="IPR036322">
    <property type="entry name" value="WD40_repeat_dom_sf"/>
</dbReference>
<organism evidence="7 8">
    <name type="scientific">Mesorhabditis spiculigera</name>
    <dbReference type="NCBI Taxonomy" id="96644"/>
    <lineage>
        <taxon>Eukaryota</taxon>
        <taxon>Metazoa</taxon>
        <taxon>Ecdysozoa</taxon>
        <taxon>Nematoda</taxon>
        <taxon>Chromadorea</taxon>
        <taxon>Rhabditida</taxon>
        <taxon>Rhabditina</taxon>
        <taxon>Rhabditomorpha</taxon>
        <taxon>Rhabditoidea</taxon>
        <taxon>Rhabditidae</taxon>
        <taxon>Mesorhabditinae</taxon>
        <taxon>Mesorhabditis</taxon>
    </lineage>
</organism>
<keyword evidence="8" id="KW-1185">Reference proteome</keyword>
<protein>
    <submittedName>
        <fullName evidence="7">Uncharacterized protein</fullName>
    </submittedName>
</protein>
<dbReference type="AlphaFoldDB" id="A0AA36C6Q7"/>
<dbReference type="PROSITE" id="PS50082">
    <property type="entry name" value="WD_REPEATS_2"/>
    <property type="match status" value="2"/>
</dbReference>
<keyword evidence="4" id="KW-0677">Repeat</keyword>
<accession>A0AA36C6Q7</accession>
<comment type="caution">
    <text evidence="7">The sequence shown here is derived from an EMBL/GenBank/DDBJ whole genome shotgun (WGS) entry which is preliminary data.</text>
</comment>
<evidence type="ECO:0000256" key="4">
    <source>
        <dbReference type="ARBA" id="ARBA00022737"/>
    </source>
</evidence>
<keyword evidence="2" id="KW-0963">Cytoplasm</keyword>
<dbReference type="Gene3D" id="2.130.10.10">
    <property type="entry name" value="YVTN repeat-like/Quinoprotein amine dehydrogenase"/>
    <property type="match status" value="1"/>
</dbReference>
<dbReference type="Proteomes" id="UP001177023">
    <property type="component" value="Unassembled WGS sequence"/>
</dbReference>
<proteinExistence type="predicted"/>
<comment type="subcellular location">
    <subcellularLocation>
        <location evidence="1">Cytoplasm</location>
    </subcellularLocation>
</comment>
<evidence type="ECO:0000256" key="5">
    <source>
        <dbReference type="PROSITE-ProRule" id="PRU00221"/>
    </source>
</evidence>
<feature type="compositionally biased region" description="Low complexity" evidence="6">
    <location>
        <begin position="69"/>
        <end position="86"/>
    </location>
</feature>
<evidence type="ECO:0000256" key="6">
    <source>
        <dbReference type="SAM" id="MobiDB-lite"/>
    </source>
</evidence>
<name>A0AA36C6Q7_9BILA</name>
<feature type="region of interest" description="Disordered" evidence="6">
    <location>
        <begin position="67"/>
        <end position="95"/>
    </location>
</feature>
<dbReference type="GO" id="GO:0010970">
    <property type="term" value="P:transport along microtubule"/>
    <property type="evidence" value="ECO:0007669"/>
    <property type="project" value="TreeGrafter"/>
</dbReference>
<feature type="non-terminal residue" evidence="7">
    <location>
        <position position="1"/>
    </location>
</feature>
<evidence type="ECO:0000313" key="8">
    <source>
        <dbReference type="Proteomes" id="UP001177023"/>
    </source>
</evidence>
<dbReference type="GO" id="GO:0045504">
    <property type="term" value="F:dynein heavy chain binding"/>
    <property type="evidence" value="ECO:0007669"/>
    <property type="project" value="TreeGrafter"/>
</dbReference>
<dbReference type="GO" id="GO:0005737">
    <property type="term" value="C:cytoplasm"/>
    <property type="evidence" value="ECO:0007669"/>
    <property type="project" value="UniProtKB-SubCell"/>
</dbReference>
<dbReference type="Pfam" id="PF00400">
    <property type="entry name" value="WD40"/>
    <property type="match status" value="3"/>
</dbReference>
<evidence type="ECO:0000256" key="1">
    <source>
        <dbReference type="ARBA" id="ARBA00004496"/>
    </source>
</evidence>
<dbReference type="GO" id="GO:0005868">
    <property type="term" value="C:cytoplasmic dynein complex"/>
    <property type="evidence" value="ECO:0007669"/>
    <property type="project" value="TreeGrafter"/>
</dbReference>
<dbReference type="InterPro" id="IPR001680">
    <property type="entry name" value="WD40_rpt"/>
</dbReference>
<evidence type="ECO:0000256" key="2">
    <source>
        <dbReference type="ARBA" id="ARBA00022490"/>
    </source>
</evidence>
<dbReference type="InterPro" id="IPR015943">
    <property type="entry name" value="WD40/YVTN_repeat-like_dom_sf"/>
</dbReference>
<reference evidence="7" key="1">
    <citation type="submission" date="2023-06" db="EMBL/GenBank/DDBJ databases">
        <authorList>
            <person name="Delattre M."/>
        </authorList>
    </citation>
    <scope>NUCLEOTIDE SEQUENCE</scope>
    <source>
        <strain evidence="7">AF72</strain>
    </source>
</reference>
<dbReference type="SMART" id="SM00320">
    <property type="entry name" value="WD40"/>
    <property type="match status" value="5"/>
</dbReference>
<dbReference type="PANTHER" id="PTHR12442:SF22">
    <property type="entry name" value="CYTOPLASMIC DYNEIN 1 INTERMEDIATE CHAIN-RELATED"/>
    <property type="match status" value="1"/>
</dbReference>
<dbReference type="EMBL" id="CATQJA010000562">
    <property type="protein sequence ID" value="CAJ0561553.1"/>
    <property type="molecule type" value="Genomic_DNA"/>
</dbReference>
<gene>
    <name evidence="7" type="ORF">MSPICULIGERA_LOCUS1867</name>
</gene>
<dbReference type="InterPro" id="IPR050687">
    <property type="entry name" value="Dynein_IC"/>
</dbReference>
<dbReference type="GO" id="GO:0045503">
    <property type="term" value="F:dynein light chain binding"/>
    <property type="evidence" value="ECO:0007669"/>
    <property type="project" value="TreeGrafter"/>
</dbReference>
<feature type="repeat" description="WD" evidence="5">
    <location>
        <begin position="477"/>
        <end position="526"/>
    </location>
</feature>
<sequence length="695" mass="76892">MEISREERQRLLQEKKLQLALAKEGRRRADDERRRTILPQQAAALANGVPRATLTDAELQGLLADAGVPTHTSSTNTTTTQPSQQPAGHGTDDERAATKENGFAHPKSQLASTTSRMISLTITEPTSIAIQKDSAIYCKTTQTDDDRIGHADFSDGSQDLCFDDDMMPYRQSHDDRSPDEHNILTRLGFGRRPAEEAPAEEEQRVPDLSEEEKHQIMTTLAFQAFFGKASKILERAITEDDRVFTDYAADDTMQEENVVERLTYRRTFADAKWTAGREVVAISFSEKFPELFAVAYDTNQDQPSEPAGVLAVYSTKFKKDNAEFIFHTQSRITSIAFARYHPNLLLAGCYTGQICMWDNRVFNKKTPINRSPLSTMTHTQPIFSIQVVGTHNSSNLVSISTDGKMCSWNVDNLAQPVDMKMLSAKSDRGLRSIHPTCMAFPANDCSNYVVGAEDGIVHLLSRHGSNAENQLIEQQFFEGHSAPISAVSFHRTPINAQIDFSHLFLSASCDWSVKLWSIKDPLLRHSFEMHTEYVYDVQWSPVHPALFATIDADGTLCLWNLNEDIEGPVAKIPIDKENGQAQGRKLAFSLNGQFIVTGDDHGTVNVFELQENLYSPKSDEWIKFERVLADAKAAKLETDEMGELVAGGGGRAPSSTNLPSSTTIINPSTTTTTIPSNISILAGGGGGGSPRQNWA</sequence>
<dbReference type="SUPFAM" id="SSF50978">
    <property type="entry name" value="WD40 repeat-like"/>
    <property type="match status" value="1"/>
</dbReference>
<keyword evidence="3 5" id="KW-0853">WD repeat</keyword>
<evidence type="ECO:0000313" key="7">
    <source>
        <dbReference type="EMBL" id="CAJ0561553.1"/>
    </source>
</evidence>